<accession>S4PQR2</accession>
<name>S4PQR2_9NEOP</name>
<reference evidence="1" key="1">
    <citation type="journal article" date="2013" name="BMC Genomics">
        <title>Unscrambling butterfly oogenesis.</title>
        <authorList>
            <person name="Carter J.M."/>
            <person name="Baker S.C."/>
            <person name="Pink R."/>
            <person name="Carter D.R."/>
            <person name="Collins A."/>
            <person name="Tomlin J."/>
            <person name="Gibbs M."/>
            <person name="Breuker C.J."/>
        </authorList>
    </citation>
    <scope>NUCLEOTIDE SEQUENCE</scope>
    <source>
        <tissue evidence="1">Ovary</tissue>
    </source>
</reference>
<dbReference type="EMBL" id="GAIX01001465">
    <property type="protein sequence ID" value="JAA91095.1"/>
    <property type="molecule type" value="Transcribed_RNA"/>
</dbReference>
<evidence type="ECO:0000313" key="1">
    <source>
        <dbReference type="EMBL" id="JAA91095.1"/>
    </source>
</evidence>
<sequence length="68" mass="8448">MNNYVNLNSDLRTTKFCYLRQFFISSDDRKKTFVYINHAFKQSLSCQYETNHRCRNRYYVLARFEQIF</sequence>
<dbReference type="AlphaFoldDB" id="S4PQR2"/>
<feature type="non-terminal residue" evidence="1">
    <location>
        <position position="68"/>
    </location>
</feature>
<proteinExistence type="predicted"/>
<protein>
    <submittedName>
        <fullName evidence="1">Uncharacterized protein</fullName>
    </submittedName>
</protein>
<reference evidence="1" key="2">
    <citation type="submission" date="2013-05" db="EMBL/GenBank/DDBJ databases">
        <authorList>
            <person name="Carter J.-M."/>
            <person name="Baker S.C."/>
            <person name="Pink R."/>
            <person name="Carter D.R.F."/>
            <person name="Collins A."/>
            <person name="Tomlin J."/>
            <person name="Gibbs M."/>
            <person name="Breuker C.J."/>
        </authorList>
    </citation>
    <scope>NUCLEOTIDE SEQUENCE</scope>
    <source>
        <tissue evidence="1">Ovary</tissue>
    </source>
</reference>
<organism evidence="1">
    <name type="scientific">Pararge aegeria</name>
    <name type="common">speckled wood butterfly</name>
    <dbReference type="NCBI Taxonomy" id="116150"/>
    <lineage>
        <taxon>Eukaryota</taxon>
        <taxon>Metazoa</taxon>
        <taxon>Ecdysozoa</taxon>
        <taxon>Arthropoda</taxon>
        <taxon>Hexapoda</taxon>
        <taxon>Insecta</taxon>
        <taxon>Pterygota</taxon>
        <taxon>Neoptera</taxon>
        <taxon>Endopterygota</taxon>
        <taxon>Lepidoptera</taxon>
        <taxon>Glossata</taxon>
        <taxon>Ditrysia</taxon>
        <taxon>Papilionoidea</taxon>
        <taxon>Nymphalidae</taxon>
        <taxon>Satyrinae</taxon>
        <taxon>Satyrini</taxon>
        <taxon>Parargina</taxon>
        <taxon>Pararge</taxon>
    </lineage>
</organism>